<keyword evidence="3" id="KW-0378">Hydrolase</keyword>
<dbReference type="Pfam" id="PF04909">
    <property type="entry name" value="Amidohydro_2"/>
    <property type="match status" value="1"/>
</dbReference>
<reference evidence="3 4" key="1">
    <citation type="journal article" date="2016" name="Int. J. Syst. Evol. Microbiol.">
        <title>Acidipila dinghuensis sp. nov., an acidobacterium isolated from forest soil.</title>
        <authorList>
            <person name="Jiang Y.W."/>
            <person name="Wang J."/>
            <person name="Chen M.H."/>
            <person name="Lv Y.Y."/>
            <person name="Qiu L.H."/>
        </authorList>
    </citation>
    <scope>NUCLEOTIDE SEQUENCE [LARGE SCALE GENOMIC DNA]</scope>
    <source>
        <strain evidence="3 4">DHOF10</strain>
    </source>
</reference>
<gene>
    <name evidence="3" type="ORF">ESZ00_00245</name>
</gene>
<dbReference type="GO" id="GO:0016787">
    <property type="term" value="F:hydrolase activity"/>
    <property type="evidence" value="ECO:0007669"/>
    <property type="project" value="UniProtKB-KW"/>
</dbReference>
<dbReference type="AlphaFoldDB" id="A0A4Q1SGI0"/>
<dbReference type="InterPro" id="IPR052350">
    <property type="entry name" value="Metallo-dep_Lactonases"/>
</dbReference>
<dbReference type="Proteomes" id="UP000290253">
    <property type="component" value="Unassembled WGS sequence"/>
</dbReference>
<accession>A0A4Q1SGI0</accession>
<proteinExistence type="inferred from homology"/>
<dbReference type="InterPro" id="IPR032466">
    <property type="entry name" value="Metal_Hydrolase"/>
</dbReference>
<dbReference type="Gene3D" id="3.20.20.140">
    <property type="entry name" value="Metal-dependent hydrolases"/>
    <property type="match status" value="1"/>
</dbReference>
<dbReference type="EMBL" id="SDMK01000001">
    <property type="protein sequence ID" value="RXS96433.1"/>
    <property type="molecule type" value="Genomic_DNA"/>
</dbReference>
<evidence type="ECO:0000259" key="2">
    <source>
        <dbReference type="Pfam" id="PF04909"/>
    </source>
</evidence>
<name>A0A4Q1SGI0_9BACT</name>
<dbReference type="SUPFAM" id="SSF51556">
    <property type="entry name" value="Metallo-dependent hydrolases"/>
    <property type="match status" value="1"/>
</dbReference>
<dbReference type="OrthoDB" id="5450317at2"/>
<dbReference type="InterPro" id="IPR006680">
    <property type="entry name" value="Amidohydro-rel"/>
</dbReference>
<comment type="similarity">
    <text evidence="1">Belongs to the metallo-dependent hydrolases superfamily.</text>
</comment>
<evidence type="ECO:0000256" key="1">
    <source>
        <dbReference type="ARBA" id="ARBA00038310"/>
    </source>
</evidence>
<evidence type="ECO:0000313" key="3">
    <source>
        <dbReference type="EMBL" id="RXS96433.1"/>
    </source>
</evidence>
<dbReference type="PANTHER" id="PTHR43569">
    <property type="entry name" value="AMIDOHYDROLASE"/>
    <property type="match status" value="1"/>
</dbReference>
<dbReference type="PANTHER" id="PTHR43569:SF2">
    <property type="entry name" value="AMIDOHYDROLASE-RELATED DOMAIN-CONTAINING PROTEIN"/>
    <property type="match status" value="1"/>
</dbReference>
<feature type="domain" description="Amidohydrolase-related" evidence="2">
    <location>
        <begin position="4"/>
        <end position="274"/>
    </location>
</feature>
<protein>
    <submittedName>
        <fullName evidence="3">Amidohydrolase</fullName>
    </submittedName>
</protein>
<sequence length="288" mass="32056">MLKIDSHHHLWRFSDEYAWISDDMATLRRDFLVEDLRAEMRQVGISGAVAVQARQTLEETAWLLELATPASPVAGVVGWLPIAAEDFPSQLERFAANPRLRGLRHVVQAEPDGFLDAPEFNRGIASITHAGLVYDILIFARQLPEAIRFVDRHPDQAFVLDHIAKPDIRAGAIQSWTKDIRALAQRPNVACKLSGMITETDWRSWTSAELQPYFDVVLEAFGPDRLMAGTDWPVLTVGASYAVWWQTLEGWISALSPTEKAQILGRTAARVYGLDLSQLSLLSATVGA</sequence>
<organism evidence="3 4">
    <name type="scientific">Silvibacterium dinghuense</name>
    <dbReference type="NCBI Taxonomy" id="1560006"/>
    <lineage>
        <taxon>Bacteria</taxon>
        <taxon>Pseudomonadati</taxon>
        <taxon>Acidobacteriota</taxon>
        <taxon>Terriglobia</taxon>
        <taxon>Terriglobales</taxon>
        <taxon>Acidobacteriaceae</taxon>
        <taxon>Silvibacterium</taxon>
    </lineage>
</organism>
<comment type="caution">
    <text evidence="3">The sequence shown here is derived from an EMBL/GenBank/DDBJ whole genome shotgun (WGS) entry which is preliminary data.</text>
</comment>
<dbReference type="RefSeq" id="WP_129206182.1">
    <property type="nucleotide sequence ID" value="NZ_BMGU01000001.1"/>
</dbReference>
<keyword evidence="4" id="KW-1185">Reference proteome</keyword>
<evidence type="ECO:0000313" key="4">
    <source>
        <dbReference type="Proteomes" id="UP000290253"/>
    </source>
</evidence>